<reference evidence="3" key="1">
    <citation type="journal article" date="2014" name="Front. Microbiol.">
        <title>High frequency of phylogenetically diverse reductive dehalogenase-homologous genes in deep subseafloor sedimentary metagenomes.</title>
        <authorList>
            <person name="Kawai M."/>
            <person name="Futagami T."/>
            <person name="Toyoda A."/>
            <person name="Takaki Y."/>
            <person name="Nishi S."/>
            <person name="Hori S."/>
            <person name="Arai W."/>
            <person name="Tsubouchi T."/>
            <person name="Morono Y."/>
            <person name="Uchiyama I."/>
            <person name="Ito T."/>
            <person name="Fujiyama A."/>
            <person name="Inagaki F."/>
            <person name="Takami H."/>
        </authorList>
    </citation>
    <scope>NUCLEOTIDE SEQUENCE</scope>
    <source>
        <strain evidence="3">Expedition CK06-06</strain>
    </source>
</reference>
<comment type="caution">
    <text evidence="3">The sequence shown here is derived from an EMBL/GenBank/DDBJ whole genome shotgun (WGS) entry which is preliminary data.</text>
</comment>
<dbReference type="Pfam" id="PF01381">
    <property type="entry name" value="HTH_3"/>
    <property type="match status" value="1"/>
</dbReference>
<dbReference type="EMBL" id="BARV01015493">
    <property type="protein sequence ID" value="GAI31122.1"/>
    <property type="molecule type" value="Genomic_DNA"/>
</dbReference>
<dbReference type="GO" id="GO:0003677">
    <property type="term" value="F:DNA binding"/>
    <property type="evidence" value="ECO:0007669"/>
    <property type="project" value="UniProtKB-KW"/>
</dbReference>
<dbReference type="PANTHER" id="PTHR46558">
    <property type="entry name" value="TRACRIPTIONAL REGULATORY PROTEIN-RELATED-RELATED"/>
    <property type="match status" value="1"/>
</dbReference>
<dbReference type="InterPro" id="IPR010982">
    <property type="entry name" value="Lambda_DNA-bd_dom_sf"/>
</dbReference>
<evidence type="ECO:0000259" key="2">
    <source>
        <dbReference type="PROSITE" id="PS50943"/>
    </source>
</evidence>
<feature type="non-terminal residue" evidence="3">
    <location>
        <position position="1"/>
    </location>
</feature>
<accession>X1MHK6</accession>
<proteinExistence type="predicted"/>
<name>X1MHK6_9ZZZZ</name>
<feature type="non-terminal residue" evidence="3">
    <location>
        <position position="293"/>
    </location>
</feature>
<dbReference type="AlphaFoldDB" id="X1MHK6"/>
<evidence type="ECO:0000256" key="1">
    <source>
        <dbReference type="ARBA" id="ARBA00023125"/>
    </source>
</evidence>
<dbReference type="PANTHER" id="PTHR46558:SF11">
    <property type="entry name" value="HTH-TYPE TRANSCRIPTIONAL REGULATOR XRE"/>
    <property type="match status" value="1"/>
</dbReference>
<keyword evidence="1" id="KW-0238">DNA-binding</keyword>
<dbReference type="SMART" id="SM00530">
    <property type="entry name" value="HTH_XRE"/>
    <property type="match status" value="1"/>
</dbReference>
<evidence type="ECO:0000313" key="3">
    <source>
        <dbReference type="EMBL" id="GAI31122.1"/>
    </source>
</evidence>
<feature type="domain" description="HTH cro/C1-type" evidence="2">
    <location>
        <begin position="41"/>
        <end position="95"/>
    </location>
</feature>
<sequence length="293" mass="32171">KPTPAYILKLAEYFEIEPTLVYKGKTLTDALNDADNIGERIRILRYSQGFIQQELADAVGVIKSTISNWENNAHTPKLENLVILANYFGIDLTLLCKMTMSEAINALLDKIDVETDQDTINIMAQALNSVGITSETGIPFRDGIYFTSQSTLKKIANALGVWYTNKDGPDGLTLGNGLILLKERAGVTTFTHEASHAIFATIYSDVETRGLITAAVDALDTLGIIENLRTLLNIPPEKDAVFILNETLATLAQLEAKEALGNLTSKQSHLITNLKMRLQLTDYVSGFGYNSNI</sequence>
<organism evidence="3">
    <name type="scientific">marine sediment metagenome</name>
    <dbReference type="NCBI Taxonomy" id="412755"/>
    <lineage>
        <taxon>unclassified sequences</taxon>
        <taxon>metagenomes</taxon>
        <taxon>ecological metagenomes</taxon>
    </lineage>
</organism>
<dbReference type="Gene3D" id="1.10.260.40">
    <property type="entry name" value="lambda repressor-like DNA-binding domains"/>
    <property type="match status" value="1"/>
</dbReference>
<dbReference type="PROSITE" id="PS50943">
    <property type="entry name" value="HTH_CROC1"/>
    <property type="match status" value="1"/>
</dbReference>
<gene>
    <name evidence="3" type="ORF">S06H3_26767</name>
</gene>
<dbReference type="SUPFAM" id="SSF47413">
    <property type="entry name" value="lambda repressor-like DNA-binding domains"/>
    <property type="match status" value="1"/>
</dbReference>
<dbReference type="CDD" id="cd00093">
    <property type="entry name" value="HTH_XRE"/>
    <property type="match status" value="1"/>
</dbReference>
<dbReference type="InterPro" id="IPR001387">
    <property type="entry name" value="Cro/C1-type_HTH"/>
</dbReference>
<protein>
    <recommendedName>
        <fullName evidence="2">HTH cro/C1-type domain-containing protein</fullName>
    </recommendedName>
</protein>